<feature type="chain" id="PRO_5004716638" description="LRRCT domain-containing protein" evidence="5">
    <location>
        <begin position="22"/>
        <end position="521"/>
    </location>
</feature>
<dbReference type="SMART" id="SM00082">
    <property type="entry name" value="LRRCT"/>
    <property type="match status" value="1"/>
</dbReference>
<dbReference type="GeneID" id="20247888"/>
<evidence type="ECO:0000256" key="2">
    <source>
        <dbReference type="ARBA" id="ARBA00022729"/>
    </source>
</evidence>
<evidence type="ECO:0000313" key="8">
    <source>
        <dbReference type="Proteomes" id="UP000030746"/>
    </source>
</evidence>
<keyword evidence="4" id="KW-1133">Transmembrane helix</keyword>
<keyword evidence="1" id="KW-0433">Leucine-rich repeat</keyword>
<dbReference type="AlphaFoldDB" id="V4A7B1"/>
<keyword evidence="8" id="KW-1185">Reference proteome</keyword>
<dbReference type="CTD" id="20247888"/>
<evidence type="ECO:0000256" key="4">
    <source>
        <dbReference type="SAM" id="Phobius"/>
    </source>
</evidence>
<dbReference type="InterPro" id="IPR003591">
    <property type="entry name" value="Leu-rich_rpt_typical-subtyp"/>
</dbReference>
<dbReference type="InterPro" id="IPR032675">
    <property type="entry name" value="LRR_dom_sf"/>
</dbReference>
<dbReference type="SUPFAM" id="SSF52058">
    <property type="entry name" value="L domain-like"/>
    <property type="match status" value="1"/>
</dbReference>
<name>V4A7B1_LOTGI</name>
<feature type="transmembrane region" description="Helical" evidence="4">
    <location>
        <begin position="442"/>
        <end position="466"/>
    </location>
</feature>
<evidence type="ECO:0000256" key="3">
    <source>
        <dbReference type="ARBA" id="ARBA00022737"/>
    </source>
</evidence>
<keyword evidence="3" id="KW-0677">Repeat</keyword>
<keyword evidence="4" id="KW-0472">Membrane</keyword>
<dbReference type="KEGG" id="lgi:LOTGIDRAFT_229082"/>
<dbReference type="STRING" id="225164.V4A7B1"/>
<dbReference type="SMART" id="SM00369">
    <property type="entry name" value="LRR_TYP"/>
    <property type="match status" value="9"/>
</dbReference>
<dbReference type="OrthoDB" id="6099413at2759"/>
<dbReference type="InterPro" id="IPR000483">
    <property type="entry name" value="Cys-rich_flank_reg_C"/>
</dbReference>
<evidence type="ECO:0000256" key="5">
    <source>
        <dbReference type="SAM" id="SignalP"/>
    </source>
</evidence>
<proteinExistence type="predicted"/>
<evidence type="ECO:0000259" key="6">
    <source>
        <dbReference type="SMART" id="SM00082"/>
    </source>
</evidence>
<dbReference type="PROSITE" id="PS51450">
    <property type="entry name" value="LRR"/>
    <property type="match status" value="3"/>
</dbReference>
<dbReference type="HOGENOM" id="CLU_523046_0_0_1"/>
<evidence type="ECO:0000313" key="7">
    <source>
        <dbReference type="EMBL" id="ESO89181.1"/>
    </source>
</evidence>
<gene>
    <name evidence="7" type="ORF">LOTGIDRAFT_229082</name>
</gene>
<dbReference type="EMBL" id="KB202619">
    <property type="protein sequence ID" value="ESO89181.1"/>
    <property type="molecule type" value="Genomic_DNA"/>
</dbReference>
<sequence>MAVACCILPVLILALIGQITTSETEMEIDCNHRELEGKTIWNCSDVGDFSFPETHIPFHITIMDYSHNLIQELPAIIQDAELPLDCSKSGNLRELYLHHNKIEAVPDDVFQSLHCLRVLDLSFNKFSGEKITAKTFQGLHKLQKLNLRGNPLEIIKDTSFLFSDLNNLKFLDISQCQIKIIENNALNHLYIDTLNLSSNSLTELNKWQFNGLNFLHDLDLSNNQLTEINNLTFHALLALQNLNLSSNTIFHLQIGAFEGLDRLESMSLRNNKLGDMPYQTFEYLKKYLKELDLSGNLFNSIGEVDSGLTTNIEILRLEELPRLKSVGSRATKMFPHLKSIYLRGNPSLNSISEYAFKDSFSNLQFVYISENHLETIYHNTFPWKQLKELKWSGNPWNCDCHLKWLVTLHEINTTLTCHAPTKFEGRRLQELHPLDLKCPRSFMYILIGVVLALCCLSIGVMIYLVWKYKGKCTSCHPRQGKYISVYTNEGADDEARATILPVRDDMELTERQIAKVPSEQV</sequence>
<keyword evidence="4" id="KW-0812">Transmembrane</keyword>
<dbReference type="InterPro" id="IPR001611">
    <property type="entry name" value="Leu-rich_rpt"/>
</dbReference>
<dbReference type="RefSeq" id="XP_009060219.1">
    <property type="nucleotide sequence ID" value="XM_009061971.1"/>
</dbReference>
<dbReference type="InterPro" id="IPR050541">
    <property type="entry name" value="LRR_TM_domain-containing"/>
</dbReference>
<dbReference type="PANTHER" id="PTHR24369">
    <property type="entry name" value="ANTIGEN BSP, PUTATIVE-RELATED"/>
    <property type="match status" value="1"/>
</dbReference>
<dbReference type="OMA" id="WICDCEN"/>
<dbReference type="PANTHER" id="PTHR24369:SF210">
    <property type="entry name" value="CHAOPTIN-RELATED"/>
    <property type="match status" value="1"/>
</dbReference>
<evidence type="ECO:0000256" key="1">
    <source>
        <dbReference type="ARBA" id="ARBA00022614"/>
    </source>
</evidence>
<keyword evidence="2 5" id="KW-0732">Signal</keyword>
<dbReference type="Proteomes" id="UP000030746">
    <property type="component" value="Unassembled WGS sequence"/>
</dbReference>
<dbReference type="Pfam" id="PF13855">
    <property type="entry name" value="LRR_8"/>
    <property type="match status" value="2"/>
</dbReference>
<reference evidence="7 8" key="1">
    <citation type="journal article" date="2013" name="Nature">
        <title>Insights into bilaterian evolution from three spiralian genomes.</title>
        <authorList>
            <person name="Simakov O."/>
            <person name="Marletaz F."/>
            <person name="Cho S.J."/>
            <person name="Edsinger-Gonzales E."/>
            <person name="Havlak P."/>
            <person name="Hellsten U."/>
            <person name="Kuo D.H."/>
            <person name="Larsson T."/>
            <person name="Lv J."/>
            <person name="Arendt D."/>
            <person name="Savage R."/>
            <person name="Osoegawa K."/>
            <person name="de Jong P."/>
            <person name="Grimwood J."/>
            <person name="Chapman J.A."/>
            <person name="Shapiro H."/>
            <person name="Aerts A."/>
            <person name="Otillar R.P."/>
            <person name="Terry A.Y."/>
            <person name="Boore J.L."/>
            <person name="Grigoriev I.V."/>
            <person name="Lindberg D.R."/>
            <person name="Seaver E.C."/>
            <person name="Weisblat D.A."/>
            <person name="Putnam N.H."/>
            <person name="Rokhsar D.S."/>
        </authorList>
    </citation>
    <scope>NUCLEOTIDE SEQUENCE [LARGE SCALE GENOMIC DNA]</scope>
</reference>
<accession>V4A7B1</accession>
<dbReference type="SMART" id="SM00365">
    <property type="entry name" value="LRR_SD22"/>
    <property type="match status" value="6"/>
</dbReference>
<dbReference type="Gene3D" id="3.80.10.10">
    <property type="entry name" value="Ribonuclease Inhibitor"/>
    <property type="match status" value="3"/>
</dbReference>
<dbReference type="GO" id="GO:0005886">
    <property type="term" value="C:plasma membrane"/>
    <property type="evidence" value="ECO:0007669"/>
    <property type="project" value="TreeGrafter"/>
</dbReference>
<feature type="domain" description="LRRCT" evidence="6">
    <location>
        <begin position="394"/>
        <end position="439"/>
    </location>
</feature>
<feature type="signal peptide" evidence="5">
    <location>
        <begin position="1"/>
        <end position="21"/>
    </location>
</feature>
<protein>
    <recommendedName>
        <fullName evidence="6">LRRCT domain-containing protein</fullName>
    </recommendedName>
</protein>
<organism evidence="7 8">
    <name type="scientific">Lottia gigantea</name>
    <name type="common">Giant owl limpet</name>
    <dbReference type="NCBI Taxonomy" id="225164"/>
    <lineage>
        <taxon>Eukaryota</taxon>
        <taxon>Metazoa</taxon>
        <taxon>Spiralia</taxon>
        <taxon>Lophotrochozoa</taxon>
        <taxon>Mollusca</taxon>
        <taxon>Gastropoda</taxon>
        <taxon>Patellogastropoda</taxon>
        <taxon>Lottioidea</taxon>
        <taxon>Lottiidae</taxon>
        <taxon>Lottia</taxon>
    </lineage>
</organism>